<organism evidence="2 3">
    <name type="scientific">Chlamydomonas eustigma</name>
    <dbReference type="NCBI Taxonomy" id="1157962"/>
    <lineage>
        <taxon>Eukaryota</taxon>
        <taxon>Viridiplantae</taxon>
        <taxon>Chlorophyta</taxon>
        <taxon>core chlorophytes</taxon>
        <taxon>Chlorophyceae</taxon>
        <taxon>CS clade</taxon>
        <taxon>Chlamydomonadales</taxon>
        <taxon>Chlamydomonadaceae</taxon>
        <taxon>Chlamydomonas</taxon>
    </lineage>
</organism>
<feature type="domain" description="Peptidase S26" evidence="1">
    <location>
        <begin position="129"/>
        <end position="171"/>
    </location>
</feature>
<evidence type="ECO:0000259" key="1">
    <source>
        <dbReference type="Pfam" id="PF10502"/>
    </source>
</evidence>
<dbReference type="Proteomes" id="UP000232323">
    <property type="component" value="Unassembled WGS sequence"/>
</dbReference>
<protein>
    <recommendedName>
        <fullName evidence="1">Peptidase S26 domain-containing protein</fullName>
    </recommendedName>
</protein>
<dbReference type="PANTHER" id="PTHR47040:SF1">
    <property type="entry name" value="MITOCHONDRIAL ATP-INDEPENDENT INNER MEMBRANE PROTEASE SUBUNIT 2"/>
    <property type="match status" value="1"/>
</dbReference>
<evidence type="ECO:0000313" key="3">
    <source>
        <dbReference type="Proteomes" id="UP000232323"/>
    </source>
</evidence>
<dbReference type="InterPro" id="IPR053307">
    <property type="entry name" value="Mitochondrial_IM_protease"/>
</dbReference>
<evidence type="ECO:0000313" key="2">
    <source>
        <dbReference type="EMBL" id="GAX83988.1"/>
    </source>
</evidence>
<name>A0A250XLN8_9CHLO</name>
<dbReference type="SUPFAM" id="SSF51306">
    <property type="entry name" value="LexA/Signal peptidase"/>
    <property type="match status" value="1"/>
</dbReference>
<dbReference type="GO" id="GO:0004252">
    <property type="term" value="F:serine-type endopeptidase activity"/>
    <property type="evidence" value="ECO:0007669"/>
    <property type="project" value="InterPro"/>
</dbReference>
<sequence>MISKFYTATEEFFHQLLQPVAKTTSDGSSVFAAAMKRFQEAYAMKLTTTMYMAGAAMCPSLNRRALKDTSAVEKLVIRLLPRPSTRSVWVGDVIAFNSPLGKISDPAQVMVRRVAAIEGTDMVSSAEEEDFQIPAGHCWVLADNPEMKPPQVIDSRTFGFIPLSNIVGRVIYSGTSAVDHAPVTNSPLAQAMDDPILEAEVCLEELFRDPAAPQSDAGNGEQHSEK</sequence>
<dbReference type="GO" id="GO:0006465">
    <property type="term" value="P:signal peptide processing"/>
    <property type="evidence" value="ECO:0007669"/>
    <property type="project" value="InterPro"/>
</dbReference>
<gene>
    <name evidence="2" type="ORF">CEUSTIGMA_g11413.t1</name>
</gene>
<dbReference type="EMBL" id="BEGY01000113">
    <property type="protein sequence ID" value="GAX83988.1"/>
    <property type="molecule type" value="Genomic_DNA"/>
</dbReference>
<dbReference type="OrthoDB" id="308440at2759"/>
<dbReference type="CDD" id="cd06530">
    <property type="entry name" value="S26_SPase_I"/>
    <property type="match status" value="1"/>
</dbReference>
<reference evidence="2 3" key="1">
    <citation type="submission" date="2017-08" db="EMBL/GenBank/DDBJ databases">
        <title>Acidophilic green algal genome provides insights into adaptation to an acidic environment.</title>
        <authorList>
            <person name="Hirooka S."/>
            <person name="Hirose Y."/>
            <person name="Kanesaki Y."/>
            <person name="Higuchi S."/>
            <person name="Fujiwara T."/>
            <person name="Onuma R."/>
            <person name="Era A."/>
            <person name="Ohbayashi R."/>
            <person name="Uzuka A."/>
            <person name="Nozaki H."/>
            <person name="Yoshikawa H."/>
            <person name="Miyagishima S.Y."/>
        </authorList>
    </citation>
    <scope>NUCLEOTIDE SEQUENCE [LARGE SCALE GENOMIC DNA]</scope>
    <source>
        <strain evidence="2 3">NIES-2499</strain>
    </source>
</reference>
<dbReference type="PANTHER" id="PTHR47040">
    <property type="entry name" value="OSJNBA0068L06.9 PROTEIN"/>
    <property type="match status" value="1"/>
</dbReference>
<proteinExistence type="predicted"/>
<keyword evidence="3" id="KW-1185">Reference proteome</keyword>
<dbReference type="Pfam" id="PF10502">
    <property type="entry name" value="Peptidase_S26"/>
    <property type="match status" value="1"/>
</dbReference>
<dbReference type="InterPro" id="IPR019533">
    <property type="entry name" value="Peptidase_S26"/>
</dbReference>
<dbReference type="InterPro" id="IPR036286">
    <property type="entry name" value="LexA/Signal_pep-like_sf"/>
</dbReference>
<accession>A0A250XLN8</accession>
<comment type="caution">
    <text evidence="2">The sequence shown here is derived from an EMBL/GenBank/DDBJ whole genome shotgun (WGS) entry which is preliminary data.</text>
</comment>
<dbReference type="STRING" id="1157962.A0A250XLN8"/>
<dbReference type="Gene3D" id="2.10.109.10">
    <property type="entry name" value="Umud Fragment, subunit A"/>
    <property type="match status" value="1"/>
</dbReference>
<dbReference type="AlphaFoldDB" id="A0A250XLN8"/>